<dbReference type="EMBL" id="BJXV01000003">
    <property type="protein sequence ID" value="GEN27118.1"/>
    <property type="molecule type" value="Genomic_DNA"/>
</dbReference>
<evidence type="ECO:0000313" key="2">
    <source>
        <dbReference type="EMBL" id="GEN27118.1"/>
    </source>
</evidence>
<reference evidence="2 3" key="1">
    <citation type="submission" date="2019-07" db="EMBL/GenBank/DDBJ databases">
        <title>Whole genome shotgun sequence of Halomonas variabilis NBRC 102410.</title>
        <authorList>
            <person name="Hosoyama A."/>
            <person name="Uohara A."/>
            <person name="Ohji S."/>
            <person name="Ichikawa N."/>
        </authorList>
    </citation>
    <scope>NUCLEOTIDE SEQUENCE [LARGE SCALE GENOMIC DNA]</scope>
    <source>
        <strain evidence="2 3">NBRC 102410</strain>
    </source>
</reference>
<dbReference type="OrthoDB" id="6104585at2"/>
<feature type="chain" id="PRO_5022239020" description="Lipoprotein" evidence="1">
    <location>
        <begin position="22"/>
        <end position="339"/>
    </location>
</feature>
<organism evidence="2 3">
    <name type="scientific">Halovibrio variabilis</name>
    <dbReference type="NCBI Taxonomy" id="31910"/>
    <lineage>
        <taxon>Bacteria</taxon>
        <taxon>Pseudomonadati</taxon>
        <taxon>Pseudomonadota</taxon>
        <taxon>Gammaproteobacteria</taxon>
        <taxon>Oceanospirillales</taxon>
        <taxon>Halomonadaceae</taxon>
        <taxon>Halovibrio</taxon>
    </lineage>
</organism>
<evidence type="ECO:0000313" key="3">
    <source>
        <dbReference type="Proteomes" id="UP000321303"/>
    </source>
</evidence>
<keyword evidence="3" id="KW-1185">Reference proteome</keyword>
<name>A0A511UN86_9GAMM</name>
<evidence type="ECO:0008006" key="4">
    <source>
        <dbReference type="Google" id="ProtNLM"/>
    </source>
</evidence>
<comment type="caution">
    <text evidence="2">The sequence shown here is derived from an EMBL/GenBank/DDBJ whole genome shotgun (WGS) entry which is preliminary data.</text>
</comment>
<keyword evidence="1" id="KW-0732">Signal</keyword>
<proteinExistence type="predicted"/>
<evidence type="ECO:0000256" key="1">
    <source>
        <dbReference type="SAM" id="SignalP"/>
    </source>
</evidence>
<feature type="signal peptide" evidence="1">
    <location>
        <begin position="1"/>
        <end position="21"/>
    </location>
</feature>
<accession>A0A511UN86</accession>
<dbReference type="PROSITE" id="PS51257">
    <property type="entry name" value="PROKAR_LIPOPROTEIN"/>
    <property type="match status" value="1"/>
</dbReference>
<gene>
    <name evidence="2" type="ORF">HVA01_07640</name>
</gene>
<sequence length="339" mass="36797">MIFYLKIWCIILTYLSLSACAFSKGQGVNTLDALTISVQNDGILSNPINLHYPLQTRFLSVNGQLPVPAPGSSCLASSFRPANSIICFSESGSTQFQVRHFPYEGDRNNLFELQRDLSEIQLDIAELIAEDVFLSSQNKNTATTPQTIVSKAQAVTESAKNLASEIVNENVFIFRWRSENQANSEGEFGTILSALGAEKSSERGLVIIGGLTVSQLLLGLTDYSSVLGKYPRGAKIATLTMGAENLIYFTGTDLSAALSGKFEGNVENLSQNLSPETQIALSAYAAIGRAQENQGNFSAPEVKNYFSLAAYHSDSPSQQIFYSTMTDIESLVNLLSKPL</sequence>
<dbReference type="AlphaFoldDB" id="A0A511UN86"/>
<dbReference type="Proteomes" id="UP000321303">
    <property type="component" value="Unassembled WGS sequence"/>
</dbReference>
<protein>
    <recommendedName>
        <fullName evidence="4">Lipoprotein</fullName>
    </recommendedName>
</protein>